<name>A0A1R4HBH8_9GAMM</name>
<evidence type="ECO:0000313" key="2">
    <source>
        <dbReference type="Proteomes" id="UP000195442"/>
    </source>
</evidence>
<reference evidence="2" key="1">
    <citation type="submission" date="2017-02" db="EMBL/GenBank/DDBJ databases">
        <authorList>
            <person name="Daims H."/>
        </authorList>
    </citation>
    <scope>NUCLEOTIDE SEQUENCE [LARGE SCALE GENOMIC DNA]</scope>
</reference>
<accession>A0A1R4HBH8</accession>
<evidence type="ECO:0000313" key="1">
    <source>
        <dbReference type="EMBL" id="SJM93569.1"/>
    </source>
</evidence>
<sequence length="52" mass="6454">MLHHVYHVQVVAHVTYEAPYYPELLFQLEDFQELYFETRVNPHLKRAFQYNE</sequence>
<gene>
    <name evidence="1" type="ORF">CRENPOLYSF2_340013</name>
</gene>
<dbReference type="EMBL" id="FUKJ01000268">
    <property type="protein sequence ID" value="SJM93569.1"/>
    <property type="molecule type" value="Genomic_DNA"/>
</dbReference>
<dbReference type="Proteomes" id="UP000195442">
    <property type="component" value="Unassembled WGS sequence"/>
</dbReference>
<proteinExistence type="predicted"/>
<keyword evidence="2" id="KW-1185">Reference proteome</keyword>
<organism evidence="1 2">
    <name type="scientific">Crenothrix polyspora</name>
    <dbReference type="NCBI Taxonomy" id="360316"/>
    <lineage>
        <taxon>Bacteria</taxon>
        <taxon>Pseudomonadati</taxon>
        <taxon>Pseudomonadota</taxon>
        <taxon>Gammaproteobacteria</taxon>
        <taxon>Methylococcales</taxon>
        <taxon>Crenotrichaceae</taxon>
        <taxon>Crenothrix</taxon>
    </lineage>
</organism>
<dbReference type="AlphaFoldDB" id="A0A1R4HBH8"/>
<protein>
    <submittedName>
        <fullName evidence="1">Uncharacterized protein</fullName>
    </submittedName>
</protein>